<reference evidence="2" key="1">
    <citation type="journal article" date="2020" name="Stud. Mycol.">
        <title>101 Dothideomycetes genomes: a test case for predicting lifestyles and emergence of pathogens.</title>
        <authorList>
            <person name="Haridas S."/>
            <person name="Albert R."/>
            <person name="Binder M."/>
            <person name="Bloem J."/>
            <person name="Labutti K."/>
            <person name="Salamov A."/>
            <person name="Andreopoulos B."/>
            <person name="Baker S."/>
            <person name="Barry K."/>
            <person name="Bills G."/>
            <person name="Bluhm B."/>
            <person name="Cannon C."/>
            <person name="Castanera R."/>
            <person name="Culley D."/>
            <person name="Daum C."/>
            <person name="Ezra D."/>
            <person name="Gonzalez J."/>
            <person name="Henrissat B."/>
            <person name="Kuo A."/>
            <person name="Liang C."/>
            <person name="Lipzen A."/>
            <person name="Lutzoni F."/>
            <person name="Magnuson J."/>
            <person name="Mondo S."/>
            <person name="Nolan M."/>
            <person name="Ohm R."/>
            <person name="Pangilinan J."/>
            <person name="Park H.-J."/>
            <person name="Ramirez L."/>
            <person name="Alfaro M."/>
            <person name="Sun H."/>
            <person name="Tritt A."/>
            <person name="Yoshinaga Y."/>
            <person name="Zwiers L.-H."/>
            <person name="Turgeon B."/>
            <person name="Goodwin S."/>
            <person name="Spatafora J."/>
            <person name="Crous P."/>
            <person name="Grigoriev I."/>
        </authorList>
    </citation>
    <scope>NUCLEOTIDE SEQUENCE</scope>
    <source>
        <strain evidence="2">CBS 260.36</strain>
    </source>
</reference>
<feature type="signal peptide" evidence="1">
    <location>
        <begin position="1"/>
        <end position="22"/>
    </location>
</feature>
<name>A0A9P4MF46_9PEZI</name>
<protein>
    <submittedName>
        <fullName evidence="2">Uncharacterized protein</fullName>
    </submittedName>
</protein>
<evidence type="ECO:0000313" key="3">
    <source>
        <dbReference type="Proteomes" id="UP000799439"/>
    </source>
</evidence>
<keyword evidence="3" id="KW-1185">Reference proteome</keyword>
<dbReference type="Proteomes" id="UP000799439">
    <property type="component" value="Unassembled WGS sequence"/>
</dbReference>
<dbReference type="OrthoDB" id="3967955at2759"/>
<sequence length="348" mass="37883">MYSPKSHVAILVFASLPRPAWAQYGQYDFGTCSSNLNSIVDANVSATYQIPGFTYNTGFRTVSKDPLDSWNITIAVTRNETTKATTSGTFLTLPASQDFAGADTDNIITCGAYMTIFHPDWPQKAKFAASENGTCASVMSEDCRSLTLSSLHSLAQNFQFNSSKDISENCEDLWRGHRPALDEGDQFDGADNGACVNFSMAVGSFYQDNIWTNFVNFTGPPHYGNDTCPAVMERDYWDGKYGEFGLAGPIANYTENPAPKNDSNYTAYDHAVSSFNVWVLARFVNQSENVTANSAPQQPVVDVSLLCPVASNIRDGSRRPQISAASFRIDGSVSRALLMGGLASALLF</sequence>
<keyword evidence="1" id="KW-0732">Signal</keyword>
<organism evidence="2 3">
    <name type="scientific">Myriangium duriaei CBS 260.36</name>
    <dbReference type="NCBI Taxonomy" id="1168546"/>
    <lineage>
        <taxon>Eukaryota</taxon>
        <taxon>Fungi</taxon>
        <taxon>Dikarya</taxon>
        <taxon>Ascomycota</taxon>
        <taxon>Pezizomycotina</taxon>
        <taxon>Dothideomycetes</taxon>
        <taxon>Dothideomycetidae</taxon>
        <taxon>Myriangiales</taxon>
        <taxon>Myriangiaceae</taxon>
        <taxon>Myriangium</taxon>
    </lineage>
</organism>
<dbReference type="AlphaFoldDB" id="A0A9P4MF46"/>
<feature type="chain" id="PRO_5040127153" evidence="1">
    <location>
        <begin position="23"/>
        <end position="348"/>
    </location>
</feature>
<evidence type="ECO:0000313" key="2">
    <source>
        <dbReference type="EMBL" id="KAF2150672.1"/>
    </source>
</evidence>
<comment type="caution">
    <text evidence="2">The sequence shown here is derived from an EMBL/GenBank/DDBJ whole genome shotgun (WGS) entry which is preliminary data.</text>
</comment>
<gene>
    <name evidence="2" type="ORF">K461DRAFT_180040</name>
</gene>
<accession>A0A9P4MF46</accession>
<evidence type="ECO:0000256" key="1">
    <source>
        <dbReference type="SAM" id="SignalP"/>
    </source>
</evidence>
<dbReference type="EMBL" id="ML996089">
    <property type="protein sequence ID" value="KAF2150672.1"/>
    <property type="molecule type" value="Genomic_DNA"/>
</dbReference>
<proteinExistence type="predicted"/>